<dbReference type="PANTHER" id="PTHR43859:SF69">
    <property type="entry name" value="4-COUMARATE--COA LIGASE"/>
    <property type="match status" value="1"/>
</dbReference>
<feature type="domain" description="AMP-binding enzyme C-terminal" evidence="5">
    <location>
        <begin position="422"/>
        <end position="501"/>
    </location>
</feature>
<dbReference type="InterPro" id="IPR045851">
    <property type="entry name" value="AMP-bd_C_sf"/>
</dbReference>
<dbReference type="SUPFAM" id="SSF56801">
    <property type="entry name" value="Acetyl-CoA synthetase-like"/>
    <property type="match status" value="1"/>
</dbReference>
<feature type="domain" description="AMP-dependent synthetase/ligase" evidence="4">
    <location>
        <begin position="20"/>
        <end position="155"/>
    </location>
</feature>
<feature type="region of interest" description="Disordered" evidence="3">
    <location>
        <begin position="516"/>
        <end position="542"/>
    </location>
</feature>
<keyword evidence="2" id="KW-0436">Ligase</keyword>
<dbReference type="InterPro" id="IPR000873">
    <property type="entry name" value="AMP-dep_synth/lig_dom"/>
</dbReference>
<organism evidence="6 7">
    <name type="scientific">Panicum virgatum</name>
    <name type="common">Blackwell switchgrass</name>
    <dbReference type="NCBI Taxonomy" id="38727"/>
    <lineage>
        <taxon>Eukaryota</taxon>
        <taxon>Viridiplantae</taxon>
        <taxon>Streptophyta</taxon>
        <taxon>Embryophyta</taxon>
        <taxon>Tracheophyta</taxon>
        <taxon>Spermatophyta</taxon>
        <taxon>Magnoliopsida</taxon>
        <taxon>Liliopsida</taxon>
        <taxon>Poales</taxon>
        <taxon>Poaceae</taxon>
        <taxon>PACMAD clade</taxon>
        <taxon>Panicoideae</taxon>
        <taxon>Panicodae</taxon>
        <taxon>Paniceae</taxon>
        <taxon>Panicinae</taxon>
        <taxon>Panicum</taxon>
        <taxon>Panicum sect. Hiantes</taxon>
    </lineage>
</organism>
<dbReference type="Pfam" id="PF13193">
    <property type="entry name" value="AMP-binding_C"/>
    <property type="match status" value="1"/>
</dbReference>
<dbReference type="GO" id="GO:0016874">
    <property type="term" value="F:ligase activity"/>
    <property type="evidence" value="ECO:0007669"/>
    <property type="project" value="UniProtKB-KW"/>
</dbReference>
<dbReference type="Pfam" id="PF00501">
    <property type="entry name" value="AMP-binding"/>
    <property type="match status" value="2"/>
</dbReference>
<dbReference type="Gene3D" id="3.40.50.12780">
    <property type="entry name" value="N-terminal domain of ligase-like"/>
    <property type="match status" value="1"/>
</dbReference>
<name>A0A8T0TGX1_PANVG</name>
<dbReference type="InterPro" id="IPR042099">
    <property type="entry name" value="ANL_N_sf"/>
</dbReference>
<evidence type="ECO:0000313" key="6">
    <source>
        <dbReference type="EMBL" id="KAG2611071.1"/>
    </source>
</evidence>
<reference evidence="6" key="1">
    <citation type="submission" date="2020-05" db="EMBL/GenBank/DDBJ databases">
        <title>WGS assembly of Panicum virgatum.</title>
        <authorList>
            <person name="Lovell J.T."/>
            <person name="Jenkins J."/>
            <person name="Shu S."/>
            <person name="Juenger T.E."/>
            <person name="Schmutz J."/>
        </authorList>
    </citation>
    <scope>NUCLEOTIDE SEQUENCE</scope>
    <source>
        <strain evidence="6">AP13</strain>
    </source>
</reference>
<accession>A0A8T0TGX1</accession>
<proteinExistence type="inferred from homology"/>
<dbReference type="InterPro" id="IPR025110">
    <property type="entry name" value="AMP-bd_C"/>
</dbReference>
<dbReference type="Proteomes" id="UP000823388">
    <property type="component" value="Chromosome 4K"/>
</dbReference>
<evidence type="ECO:0000259" key="5">
    <source>
        <dbReference type="Pfam" id="PF13193"/>
    </source>
</evidence>
<evidence type="ECO:0000313" key="7">
    <source>
        <dbReference type="Proteomes" id="UP000823388"/>
    </source>
</evidence>
<feature type="domain" description="AMP-dependent synthetase/ligase" evidence="4">
    <location>
        <begin position="171"/>
        <end position="372"/>
    </location>
</feature>
<dbReference type="AlphaFoldDB" id="A0A8T0TGX1"/>
<evidence type="ECO:0000256" key="1">
    <source>
        <dbReference type="ARBA" id="ARBA00006432"/>
    </source>
</evidence>
<evidence type="ECO:0000256" key="3">
    <source>
        <dbReference type="SAM" id="MobiDB-lite"/>
    </source>
</evidence>
<sequence length="542" mass="57154">MDGTVLCAANHVPLTPISFLERAALVYPDRPAIVAASGRLSGAPPRTWRETRARCTRLAGALAGLGVARHDVVAVLAQNIPAMYELHFGIPMAGAVICALNSRLDATMASVLLQHSEPKVIFVDYALLDVAKEALSLVSKAAGARPPHVVLIKELLDKSPSPNDPQANERTSGAYLNSVATVLMNEMVGAPVYLWTVPMFHCNGWCLVWGVAAKAGTNVCLRKVTAAAIFDSIARHGVTHMGGAPTVLSMIVNAAAEERKPLPSGRPPVTVKAGGAPPLPQVLLRMEALGFLVIHGYGLTETYGPATVCAWKPEWDALPPEQRASVRSRQGLHHLGLVVDVKDPATMRSVPADGRAVGEVMLRGNTVMSGYYKDAAATAEALAGGWLRSGDLAVRHGDGYVKIVDRCKDTIISGGENISTIEVAAALFAHPAVAEAAVVGRPDEYWGETPCAFVKLRDGGGAGGSVGAEEVIAFCRARLPRYMAPRTVVFVAELPKTATGKVQKVALRERARAMGSISGSISRQQLGAGSESESGRGTRSQL</sequence>
<feature type="compositionally biased region" description="Low complexity" evidence="3">
    <location>
        <begin position="527"/>
        <end position="542"/>
    </location>
</feature>
<keyword evidence="7" id="KW-1185">Reference proteome</keyword>
<protein>
    <submittedName>
        <fullName evidence="6">Uncharacterized protein</fullName>
    </submittedName>
</protein>
<comment type="similarity">
    <text evidence="1">Belongs to the ATP-dependent AMP-binding enzyme family.</text>
</comment>
<dbReference type="EMBL" id="CM029043">
    <property type="protein sequence ID" value="KAG2611071.1"/>
    <property type="molecule type" value="Genomic_DNA"/>
</dbReference>
<dbReference type="PANTHER" id="PTHR43859">
    <property type="entry name" value="ACYL-ACTIVATING ENZYME"/>
    <property type="match status" value="1"/>
</dbReference>
<dbReference type="FunFam" id="3.30.300.30:FF:000008">
    <property type="entry name" value="2,3-dihydroxybenzoate-AMP ligase"/>
    <property type="match status" value="1"/>
</dbReference>
<evidence type="ECO:0000256" key="2">
    <source>
        <dbReference type="ARBA" id="ARBA00022598"/>
    </source>
</evidence>
<dbReference type="Gene3D" id="3.30.300.30">
    <property type="match status" value="1"/>
</dbReference>
<comment type="caution">
    <text evidence="6">The sequence shown here is derived from an EMBL/GenBank/DDBJ whole genome shotgun (WGS) entry which is preliminary data.</text>
</comment>
<evidence type="ECO:0000259" key="4">
    <source>
        <dbReference type="Pfam" id="PF00501"/>
    </source>
</evidence>
<gene>
    <name evidence="6" type="ORF">PVAP13_4KG048500</name>
</gene>